<evidence type="ECO:0000256" key="2">
    <source>
        <dbReference type="SAM" id="MobiDB-lite"/>
    </source>
</evidence>
<protein>
    <submittedName>
        <fullName evidence="3">Uncharacterized protein</fullName>
    </submittedName>
</protein>
<evidence type="ECO:0000256" key="1">
    <source>
        <dbReference type="SAM" id="Coils"/>
    </source>
</evidence>
<feature type="compositionally biased region" description="Basic and acidic residues" evidence="2">
    <location>
        <begin position="1"/>
        <end position="10"/>
    </location>
</feature>
<organism evidence="3 4">
    <name type="scientific">Kingdonia uniflora</name>
    <dbReference type="NCBI Taxonomy" id="39325"/>
    <lineage>
        <taxon>Eukaryota</taxon>
        <taxon>Viridiplantae</taxon>
        <taxon>Streptophyta</taxon>
        <taxon>Embryophyta</taxon>
        <taxon>Tracheophyta</taxon>
        <taxon>Spermatophyta</taxon>
        <taxon>Magnoliopsida</taxon>
        <taxon>Ranunculales</taxon>
        <taxon>Circaeasteraceae</taxon>
        <taxon>Kingdonia</taxon>
    </lineage>
</organism>
<gene>
    <name evidence="3" type="ORF">GIB67_042877</name>
</gene>
<dbReference type="EMBL" id="JACGCM010000238">
    <property type="protein sequence ID" value="KAF6174808.1"/>
    <property type="molecule type" value="Genomic_DNA"/>
</dbReference>
<evidence type="ECO:0000313" key="4">
    <source>
        <dbReference type="Proteomes" id="UP000541444"/>
    </source>
</evidence>
<sequence>MDAQSTHENDTMLTGGQEASSFTPSVARSARNSVNRENLTAPAYVGRDSMVVATDKDCKGRLIGHGASDFPILPKKTKLLLIQNEDLLDTNIELADKVNVLEKDLQKVKDTVNVLASTFQGGSYSTSQPPSVPFQAPMYAPNPHLNKKCTLNGFSKAKVAHGEVAFVDPATSIHQGVLGEGFYKILLYEIYSPN</sequence>
<name>A0A7J7P6K7_9MAGN</name>
<keyword evidence="4" id="KW-1185">Reference proteome</keyword>
<dbReference type="AlphaFoldDB" id="A0A7J7P6K7"/>
<keyword evidence="1" id="KW-0175">Coiled coil</keyword>
<proteinExistence type="predicted"/>
<evidence type="ECO:0000313" key="3">
    <source>
        <dbReference type="EMBL" id="KAF6174808.1"/>
    </source>
</evidence>
<comment type="caution">
    <text evidence="3">The sequence shown here is derived from an EMBL/GenBank/DDBJ whole genome shotgun (WGS) entry which is preliminary data.</text>
</comment>
<dbReference type="Proteomes" id="UP000541444">
    <property type="component" value="Unassembled WGS sequence"/>
</dbReference>
<feature type="compositionally biased region" description="Polar residues" evidence="2">
    <location>
        <begin position="11"/>
        <end position="34"/>
    </location>
</feature>
<feature type="coiled-coil region" evidence="1">
    <location>
        <begin position="84"/>
        <end position="111"/>
    </location>
</feature>
<feature type="region of interest" description="Disordered" evidence="2">
    <location>
        <begin position="1"/>
        <end position="34"/>
    </location>
</feature>
<accession>A0A7J7P6K7</accession>
<reference evidence="3 4" key="1">
    <citation type="journal article" date="2020" name="IScience">
        <title>Genome Sequencing of the Endangered Kingdonia uniflora (Circaeasteraceae, Ranunculales) Reveals Potential Mechanisms of Evolutionary Specialization.</title>
        <authorList>
            <person name="Sun Y."/>
            <person name="Deng T."/>
            <person name="Zhang A."/>
            <person name="Moore M.J."/>
            <person name="Landis J.B."/>
            <person name="Lin N."/>
            <person name="Zhang H."/>
            <person name="Zhang X."/>
            <person name="Huang J."/>
            <person name="Zhang X."/>
            <person name="Sun H."/>
            <person name="Wang H."/>
        </authorList>
    </citation>
    <scope>NUCLEOTIDE SEQUENCE [LARGE SCALE GENOMIC DNA]</scope>
    <source>
        <strain evidence="3">TB1705</strain>
        <tissue evidence="3">Leaf</tissue>
    </source>
</reference>